<keyword evidence="3" id="KW-1185">Reference proteome</keyword>
<reference evidence="2 3" key="1">
    <citation type="submission" date="2024-05" db="EMBL/GenBank/DDBJ databases">
        <title>Genome sequencing and assembly of Indian major carp, Cirrhinus mrigala (Hamilton, 1822).</title>
        <authorList>
            <person name="Mohindra V."/>
            <person name="Chowdhury L.M."/>
            <person name="Lal K."/>
            <person name="Jena J.K."/>
        </authorList>
    </citation>
    <scope>NUCLEOTIDE SEQUENCE [LARGE SCALE GENOMIC DNA]</scope>
    <source>
        <strain evidence="2">CM1030</strain>
        <tissue evidence="2">Blood</tissue>
    </source>
</reference>
<dbReference type="EMBL" id="JAMKFB020000021">
    <property type="protein sequence ID" value="KAL0162152.1"/>
    <property type="molecule type" value="Genomic_DNA"/>
</dbReference>
<gene>
    <name evidence="2" type="ORF">M9458_041548</name>
</gene>
<dbReference type="Proteomes" id="UP001529510">
    <property type="component" value="Unassembled WGS sequence"/>
</dbReference>
<proteinExistence type="predicted"/>
<feature type="signal peptide" evidence="1">
    <location>
        <begin position="1"/>
        <end position="21"/>
    </location>
</feature>
<keyword evidence="1" id="KW-0732">Signal</keyword>
<name>A0ABD0NJK8_CIRMR</name>
<feature type="non-terminal residue" evidence="2">
    <location>
        <position position="61"/>
    </location>
</feature>
<protein>
    <submittedName>
        <fullName evidence="2">Uncharacterized protein</fullName>
    </submittedName>
</protein>
<evidence type="ECO:0000256" key="1">
    <source>
        <dbReference type="SAM" id="SignalP"/>
    </source>
</evidence>
<accession>A0ABD0NJK8</accession>
<sequence>MALIVIAVLALSVLGLTPSHAGECEWNVRLCKTENITTGMCSLETGGMDLQNLDSVEIQEN</sequence>
<comment type="caution">
    <text evidence="2">The sequence shown here is derived from an EMBL/GenBank/DDBJ whole genome shotgun (WGS) entry which is preliminary data.</text>
</comment>
<dbReference type="AlphaFoldDB" id="A0ABD0NJK8"/>
<evidence type="ECO:0000313" key="3">
    <source>
        <dbReference type="Proteomes" id="UP001529510"/>
    </source>
</evidence>
<evidence type="ECO:0000313" key="2">
    <source>
        <dbReference type="EMBL" id="KAL0162152.1"/>
    </source>
</evidence>
<organism evidence="2 3">
    <name type="scientific">Cirrhinus mrigala</name>
    <name type="common">Mrigala</name>
    <dbReference type="NCBI Taxonomy" id="683832"/>
    <lineage>
        <taxon>Eukaryota</taxon>
        <taxon>Metazoa</taxon>
        <taxon>Chordata</taxon>
        <taxon>Craniata</taxon>
        <taxon>Vertebrata</taxon>
        <taxon>Euteleostomi</taxon>
        <taxon>Actinopterygii</taxon>
        <taxon>Neopterygii</taxon>
        <taxon>Teleostei</taxon>
        <taxon>Ostariophysi</taxon>
        <taxon>Cypriniformes</taxon>
        <taxon>Cyprinidae</taxon>
        <taxon>Labeoninae</taxon>
        <taxon>Labeonini</taxon>
        <taxon>Cirrhinus</taxon>
    </lineage>
</organism>
<feature type="chain" id="PRO_5044891548" evidence="1">
    <location>
        <begin position="22"/>
        <end position="61"/>
    </location>
</feature>